<gene>
    <name evidence="2" type="ORF">ABNW52_16115</name>
</gene>
<reference evidence="2" key="1">
    <citation type="submission" date="2024-06" db="EMBL/GenBank/DDBJ databases">
        <title>Genome sequence of Vogesella sp. MAHUQ-64.</title>
        <authorList>
            <person name="Huq M.A."/>
        </authorList>
    </citation>
    <scope>NUCLEOTIDE SEQUENCE</scope>
    <source>
        <strain evidence="2">MAHUQ-64</strain>
    </source>
</reference>
<dbReference type="EMBL" id="JBEFLD010000009">
    <property type="protein sequence ID" value="MEQ6292141.1"/>
    <property type="molecule type" value="Genomic_DNA"/>
</dbReference>
<evidence type="ECO:0000313" key="2">
    <source>
        <dbReference type="EMBL" id="MEQ6292141.1"/>
    </source>
</evidence>
<feature type="domain" description="Chorismatase FkbO/Hyg5-like N-terminal" evidence="1">
    <location>
        <begin position="62"/>
        <end position="188"/>
    </location>
</feature>
<dbReference type="SUPFAM" id="SSF55298">
    <property type="entry name" value="YjgF-like"/>
    <property type="match status" value="1"/>
</dbReference>
<evidence type="ECO:0000313" key="3">
    <source>
        <dbReference type="Proteomes" id="UP001433638"/>
    </source>
</evidence>
<accession>A0ABV1M7G1</accession>
<dbReference type="Proteomes" id="UP001433638">
    <property type="component" value="Unassembled WGS sequence"/>
</dbReference>
<evidence type="ECO:0000259" key="1">
    <source>
        <dbReference type="Pfam" id="PF21168"/>
    </source>
</evidence>
<organism evidence="2 3">
    <name type="scientific">Vogesella oryzagri</name>
    <dbReference type="NCBI Taxonomy" id="3160864"/>
    <lineage>
        <taxon>Bacteria</taxon>
        <taxon>Pseudomonadati</taxon>
        <taxon>Pseudomonadota</taxon>
        <taxon>Betaproteobacteria</taxon>
        <taxon>Neisseriales</taxon>
        <taxon>Chromobacteriaceae</taxon>
        <taxon>Vogesella</taxon>
    </lineage>
</organism>
<proteinExistence type="predicted"/>
<name>A0ABV1M7G1_9NEIS</name>
<dbReference type="Pfam" id="PF21168">
    <property type="entry name" value="FkbO_Hyg5-like_N"/>
    <property type="match status" value="1"/>
</dbReference>
<dbReference type="RefSeq" id="WP_349589996.1">
    <property type="nucleotide sequence ID" value="NZ_JBEFLD010000009.1"/>
</dbReference>
<sequence>MSPDTSLQFFQCDPSAPDGQPLPAAAGILGMSSLQQPAPELPWPVQRVRTPLLGGSVQQLHEYWHSAATCRRGRFHDIRFSASDELLYGVIELEETHGSDTGTALQLAAEQAYRQLFSLLETEGFPHLWRVWNYVPRINEVEYGLERYRQFNIGRHEAFADFARPVDSSPAACALGVVDGPLSIAFLAARHAPRCIENPRQTSAFAYPRQYGPRSPTFTRAALASSGRHDILFISGTASIVGHGTVHLDDVVAQTRETVANISVLVEQAQRLTPAADYSLAGLDYRVYIRHAADYPKVRTALEQLIGPDMRAVYVQADICRSNLLVEVEAHGLSREITATTI</sequence>
<keyword evidence="3" id="KW-1185">Reference proteome</keyword>
<dbReference type="Gene3D" id="3.30.1330.40">
    <property type="entry name" value="RutC-like"/>
    <property type="match status" value="1"/>
</dbReference>
<dbReference type="InterPro" id="IPR049368">
    <property type="entry name" value="FkbO_Hyg5-like_N"/>
</dbReference>
<dbReference type="CDD" id="cd06153">
    <property type="entry name" value="YjgF_YER057c_UK114_like_5"/>
    <property type="match status" value="1"/>
</dbReference>
<protein>
    <recommendedName>
        <fullName evidence="1">Chorismatase FkbO/Hyg5-like N-terminal domain-containing protein</fullName>
    </recommendedName>
</protein>
<comment type="caution">
    <text evidence="2">The sequence shown here is derived from an EMBL/GenBank/DDBJ whole genome shotgun (WGS) entry which is preliminary data.</text>
</comment>
<dbReference type="InterPro" id="IPR035959">
    <property type="entry name" value="RutC-like_sf"/>
</dbReference>